<proteinExistence type="predicted"/>
<evidence type="ECO:0000259" key="1">
    <source>
        <dbReference type="Pfam" id="PF04909"/>
    </source>
</evidence>
<dbReference type="Proteomes" id="UP000199152">
    <property type="component" value="Unassembled WGS sequence"/>
</dbReference>
<dbReference type="Pfam" id="PF04909">
    <property type="entry name" value="Amidohydro_2"/>
    <property type="match status" value="1"/>
</dbReference>
<dbReference type="PANTHER" id="PTHR43383:SF2">
    <property type="entry name" value="AMIDOHYDROLASE 2 FAMILY PROTEIN"/>
    <property type="match status" value="1"/>
</dbReference>
<evidence type="ECO:0000313" key="2">
    <source>
        <dbReference type="EMBL" id="SFL55429.1"/>
    </source>
</evidence>
<sequence length="379" mass="40126">MVDLADVPVVDEHCHPVDARPPADPATWRGCFTESPDPRMRAEDAAHTVFSRRLVRALAAFHGVEASEEAVLAARARLPADRYVADLFADAALAGVVVDPGYPNPATALPGSVFGTAGGAHVRTLLRLEPFFERLVAEHARYDDLVAAASAGLADLRARGAAGLKSIVGYRTGLAIERWPEAEARAAFAAARSAVTGHGAVRLGHKPLLDTLLHLALAAAAAQELPMQFHVGYGDPDADLRTANPLHLRPVLEEPAYRTAPVVLLHGCWPYVREGAYLASVYGNAHLDLSYAIPFLSTAELRAMTCAALAVAPTTKLLYSSDGARVPELHWLGARTGRRVIGGVLADLVADGDLGAADARVAGERVLHGNARRLYGVPA</sequence>
<organism evidence="2 3">
    <name type="scientific">Geodermatophilus ruber</name>
    <dbReference type="NCBI Taxonomy" id="504800"/>
    <lineage>
        <taxon>Bacteria</taxon>
        <taxon>Bacillati</taxon>
        <taxon>Actinomycetota</taxon>
        <taxon>Actinomycetes</taxon>
        <taxon>Geodermatophilales</taxon>
        <taxon>Geodermatophilaceae</taxon>
        <taxon>Geodermatophilus</taxon>
    </lineage>
</organism>
<keyword evidence="3" id="KW-1185">Reference proteome</keyword>
<dbReference type="Gene3D" id="3.20.20.140">
    <property type="entry name" value="Metal-dependent hydrolases"/>
    <property type="match status" value="1"/>
</dbReference>
<evidence type="ECO:0000313" key="3">
    <source>
        <dbReference type="Proteomes" id="UP000199152"/>
    </source>
</evidence>
<dbReference type="SUPFAM" id="SSF51556">
    <property type="entry name" value="Metallo-dependent hydrolases"/>
    <property type="match status" value="1"/>
</dbReference>
<dbReference type="OrthoDB" id="8244441at2"/>
<dbReference type="AlphaFoldDB" id="A0A1I4ILY5"/>
<dbReference type="PANTHER" id="PTHR43383">
    <property type="entry name" value="NODULIN 6"/>
    <property type="match status" value="1"/>
</dbReference>
<dbReference type="InterPro" id="IPR032466">
    <property type="entry name" value="Metal_Hydrolase"/>
</dbReference>
<dbReference type="STRING" id="504800.SAMN04488085_11348"/>
<protein>
    <recommendedName>
        <fullName evidence="1">Amidohydrolase-related domain-containing protein</fullName>
    </recommendedName>
</protein>
<dbReference type="GO" id="GO:0016787">
    <property type="term" value="F:hydrolase activity"/>
    <property type="evidence" value="ECO:0007669"/>
    <property type="project" value="InterPro"/>
</dbReference>
<accession>A0A1I4ILY5</accession>
<reference evidence="2 3" key="1">
    <citation type="submission" date="2016-10" db="EMBL/GenBank/DDBJ databases">
        <authorList>
            <person name="de Groot N.N."/>
        </authorList>
    </citation>
    <scope>NUCLEOTIDE SEQUENCE [LARGE SCALE GENOMIC DNA]</scope>
    <source>
        <strain evidence="2 3">DSM 45317</strain>
    </source>
</reference>
<feature type="domain" description="Amidohydrolase-related" evidence="1">
    <location>
        <begin position="131"/>
        <end position="376"/>
    </location>
</feature>
<dbReference type="EMBL" id="FOSW01000013">
    <property type="protein sequence ID" value="SFL55429.1"/>
    <property type="molecule type" value="Genomic_DNA"/>
</dbReference>
<name>A0A1I4ILY5_9ACTN</name>
<dbReference type="RefSeq" id="WP_091327836.1">
    <property type="nucleotide sequence ID" value="NZ_FOSW01000013.1"/>
</dbReference>
<dbReference type="InterPro" id="IPR006680">
    <property type="entry name" value="Amidohydro-rel"/>
</dbReference>
<gene>
    <name evidence="2" type="ORF">SAMN04488085_11348</name>
</gene>
<dbReference type="InParanoid" id="A0A1I4ILY5"/>